<keyword evidence="1" id="KW-0732">Signal</keyword>
<dbReference type="AlphaFoldDB" id="A0A5N4B245"/>
<feature type="signal peptide" evidence="1">
    <location>
        <begin position="1"/>
        <end position="17"/>
    </location>
</feature>
<sequence length="138" mass="15983">MNLELYLVVGIATAIAGVPVPEKEEVSPKGRNLVIVEPFYNQYEFMDDDPEAIAGFEDENEIMYPTGSLGDLEVAESNIVFRPLFAYRKQMAKRRRVYTQPSVATLPSPLPSRRKYVFRYPVFKRNPQYEHVQYDYVP</sequence>
<feature type="chain" id="PRO_5024386722" evidence="1">
    <location>
        <begin position="18"/>
        <end position="138"/>
    </location>
</feature>
<accession>A0A5N4B245</accession>
<organism evidence="2 3">
    <name type="scientific">Photinus pyralis</name>
    <name type="common">Common eastern firefly</name>
    <name type="synonym">Lampyris pyralis</name>
    <dbReference type="NCBI Taxonomy" id="7054"/>
    <lineage>
        <taxon>Eukaryota</taxon>
        <taxon>Metazoa</taxon>
        <taxon>Ecdysozoa</taxon>
        <taxon>Arthropoda</taxon>
        <taxon>Hexapoda</taxon>
        <taxon>Insecta</taxon>
        <taxon>Pterygota</taxon>
        <taxon>Neoptera</taxon>
        <taxon>Endopterygota</taxon>
        <taxon>Coleoptera</taxon>
        <taxon>Polyphaga</taxon>
        <taxon>Elateriformia</taxon>
        <taxon>Elateroidea</taxon>
        <taxon>Lampyridae</taxon>
        <taxon>Lampyrinae</taxon>
        <taxon>Photinus</taxon>
    </lineage>
</organism>
<reference evidence="2 3" key="1">
    <citation type="journal article" date="2018" name="Elife">
        <title>Firefly genomes illuminate parallel origins of bioluminescence in beetles.</title>
        <authorList>
            <person name="Fallon T.R."/>
            <person name="Lower S.E."/>
            <person name="Chang C.H."/>
            <person name="Bessho-Uehara M."/>
            <person name="Martin G.J."/>
            <person name="Bewick A.J."/>
            <person name="Behringer M."/>
            <person name="Debat H.J."/>
            <person name="Wong I."/>
            <person name="Day J.C."/>
            <person name="Suvorov A."/>
            <person name="Silva C.J."/>
            <person name="Stanger-Hall K.F."/>
            <person name="Hall D.W."/>
            <person name="Schmitz R.J."/>
            <person name="Nelson D.R."/>
            <person name="Lewis S.M."/>
            <person name="Shigenobu S."/>
            <person name="Bybee S.M."/>
            <person name="Larracuente A.M."/>
            <person name="Oba Y."/>
            <person name="Weng J.K."/>
        </authorList>
    </citation>
    <scope>NUCLEOTIDE SEQUENCE [LARGE SCALE GENOMIC DNA]</scope>
    <source>
        <strain evidence="2">1611_PpyrPB1</strain>
        <tissue evidence="2">Whole body</tissue>
    </source>
</reference>
<evidence type="ECO:0000313" key="2">
    <source>
        <dbReference type="EMBL" id="KAB0803644.1"/>
    </source>
</evidence>
<gene>
    <name evidence="2" type="ORF">PPYR_00614</name>
</gene>
<dbReference type="EMBL" id="VVIM01000001">
    <property type="protein sequence ID" value="KAB0803644.1"/>
    <property type="molecule type" value="Genomic_DNA"/>
</dbReference>
<dbReference type="Proteomes" id="UP000327044">
    <property type="component" value="Unassembled WGS sequence"/>
</dbReference>
<dbReference type="OrthoDB" id="6775795at2759"/>
<evidence type="ECO:0000313" key="3">
    <source>
        <dbReference type="Proteomes" id="UP000327044"/>
    </source>
</evidence>
<dbReference type="InParanoid" id="A0A5N4B245"/>
<evidence type="ECO:0000256" key="1">
    <source>
        <dbReference type="SAM" id="SignalP"/>
    </source>
</evidence>
<proteinExistence type="predicted"/>
<comment type="caution">
    <text evidence="2">The sequence shown here is derived from an EMBL/GenBank/DDBJ whole genome shotgun (WGS) entry which is preliminary data.</text>
</comment>
<keyword evidence="3" id="KW-1185">Reference proteome</keyword>
<name>A0A5N4B245_PHOPY</name>
<protein>
    <submittedName>
        <fullName evidence="2">Uncharacterized protein</fullName>
    </submittedName>
</protein>